<comment type="caution">
    <text evidence="2">The sequence shown here is derived from an EMBL/GenBank/DDBJ whole genome shotgun (WGS) entry which is preliminary data.</text>
</comment>
<keyword evidence="3" id="KW-1185">Reference proteome</keyword>
<evidence type="ECO:0000256" key="1">
    <source>
        <dbReference type="SAM" id="MobiDB-lite"/>
    </source>
</evidence>
<gene>
    <name evidence="2" type="ORF">BDP81DRAFT_23909</name>
</gene>
<protein>
    <submittedName>
        <fullName evidence="2">Uncharacterized protein</fullName>
    </submittedName>
</protein>
<accession>A0AAI9ZQU9</accession>
<dbReference type="RefSeq" id="XP_060445122.1">
    <property type="nucleotide sequence ID" value="XM_060582852.1"/>
</dbReference>
<sequence length="160" mass="17752">MAAPLFSMQPHTRKMRGQEISTERNHVPTHRRPSIWRRRSDGPTEKFKSMPVHRVVELHGLELRAATPTAPQFSIATAVSVRICKASLPPQACICSVAARKTRLAAKIFSHGFTAVPVPSQSSLGGQEKSTKRPTASAYPVMFYYRFSPLARLTALPRSD</sequence>
<dbReference type="EMBL" id="JAHMHQ010000010">
    <property type="protein sequence ID" value="KAK1636515.1"/>
    <property type="molecule type" value="Genomic_DNA"/>
</dbReference>
<proteinExistence type="predicted"/>
<dbReference type="Proteomes" id="UP001243989">
    <property type="component" value="Unassembled WGS sequence"/>
</dbReference>
<feature type="compositionally biased region" description="Basic residues" evidence="1">
    <location>
        <begin position="27"/>
        <end position="37"/>
    </location>
</feature>
<evidence type="ECO:0000313" key="3">
    <source>
        <dbReference type="Proteomes" id="UP001243989"/>
    </source>
</evidence>
<feature type="region of interest" description="Disordered" evidence="1">
    <location>
        <begin position="1"/>
        <end position="46"/>
    </location>
</feature>
<dbReference type="AlphaFoldDB" id="A0AAI9ZQU9"/>
<organism evidence="2 3">
    <name type="scientific">Colletotrichum phormii</name>
    <dbReference type="NCBI Taxonomy" id="359342"/>
    <lineage>
        <taxon>Eukaryota</taxon>
        <taxon>Fungi</taxon>
        <taxon>Dikarya</taxon>
        <taxon>Ascomycota</taxon>
        <taxon>Pezizomycotina</taxon>
        <taxon>Sordariomycetes</taxon>
        <taxon>Hypocreomycetidae</taxon>
        <taxon>Glomerellales</taxon>
        <taxon>Glomerellaceae</taxon>
        <taxon>Colletotrichum</taxon>
        <taxon>Colletotrichum acutatum species complex</taxon>
    </lineage>
</organism>
<reference evidence="2" key="1">
    <citation type="submission" date="2021-06" db="EMBL/GenBank/DDBJ databases">
        <title>Comparative genomics, transcriptomics and evolutionary studies reveal genomic signatures of adaptation to plant cell wall in hemibiotrophic fungi.</title>
        <authorList>
            <consortium name="DOE Joint Genome Institute"/>
            <person name="Baroncelli R."/>
            <person name="Diaz J.F."/>
            <person name="Benocci T."/>
            <person name="Peng M."/>
            <person name="Battaglia E."/>
            <person name="Haridas S."/>
            <person name="Andreopoulos W."/>
            <person name="Labutti K."/>
            <person name="Pangilinan J."/>
            <person name="Floch G.L."/>
            <person name="Makela M.R."/>
            <person name="Henrissat B."/>
            <person name="Grigoriev I.V."/>
            <person name="Crouch J.A."/>
            <person name="De Vries R.P."/>
            <person name="Sukno S.A."/>
            <person name="Thon M.R."/>
        </authorList>
    </citation>
    <scope>NUCLEOTIDE SEQUENCE</scope>
    <source>
        <strain evidence="2">CBS 102054</strain>
    </source>
</reference>
<dbReference type="GeneID" id="85467714"/>
<name>A0AAI9ZQU9_9PEZI</name>
<evidence type="ECO:0000313" key="2">
    <source>
        <dbReference type="EMBL" id="KAK1636515.1"/>
    </source>
</evidence>